<evidence type="ECO:0000256" key="4">
    <source>
        <dbReference type="SAM" id="MobiDB-lite"/>
    </source>
</evidence>
<accession>A0A812DD10</accession>
<dbReference type="PANTHER" id="PTHR22906:SF48">
    <property type="entry name" value="THROMBOSPONDIN TYPE 1 DOMAIN PROTEIN"/>
    <property type="match status" value="1"/>
</dbReference>
<dbReference type="Pfam" id="PF00090">
    <property type="entry name" value="TSP_1"/>
    <property type="match status" value="4"/>
</dbReference>
<dbReference type="Gene3D" id="2.20.100.10">
    <property type="entry name" value="Thrombospondin type-1 (TSP1) repeat"/>
    <property type="match status" value="4"/>
</dbReference>
<evidence type="ECO:0000313" key="6">
    <source>
        <dbReference type="EMBL" id="CAE1294012.1"/>
    </source>
</evidence>
<dbReference type="InterPro" id="IPR052065">
    <property type="entry name" value="Compl_asym_regulator"/>
</dbReference>
<keyword evidence="2" id="KW-1015">Disulfide bond</keyword>
<dbReference type="SUPFAM" id="SSF82895">
    <property type="entry name" value="TSP-1 type 1 repeat"/>
    <property type="match status" value="4"/>
</dbReference>
<dbReference type="SMART" id="SM00209">
    <property type="entry name" value="TSP1"/>
    <property type="match status" value="4"/>
</dbReference>
<protein>
    <recommendedName>
        <fullName evidence="5">CTCK domain-containing protein</fullName>
    </recommendedName>
</protein>
<dbReference type="AlphaFoldDB" id="A0A812DD10"/>
<sequence>MSASSTLADKKPRDALLHSKSSWSPSQQNASMLSAFVASDDIKASIVVLKILPTRNIPIVEDFDVTICPAKTTTTPVTAVTTTKQPDYCEFDLCTFVKEFGYEGPSAFGWIERDGIPGPSNGDIRVYLGNKIPNDMIVSVGCNNCTCTAGKFNCTKNICDGCEYSKWSEWTSCSKECGNGYRQRNRNKLFKKGNENCNLPESEIEDCNTDICEIIPSWSVWSPLSSCTQGIKTCVAGVKQRIRKCDSPPSNSLMRTCIGISVDFEPCTNNCTNVNLTSCTALPWGSWGACSVTCGSGKRKRVRTILPNEENCTIASEDTENCYLQSCSEKCEVGQWGQWSVCNEKCGIGIRTRRRPSKNPMTKCNVLEKEQCVNQCDCYNGKNGMIWDSEEPCYKYECVSGSRIRHRICSIPTCDVDEELFKDPVNPCCPRCRKKENGTCTLKSKMEVIIVGKCQSEKKVEYSYCEGTCGNSSSIPLLFDASETEPTKMKSECKCCTMKYEEYHVITFICENNKKKLMKLAKACECECKPCDNLK</sequence>
<dbReference type="EMBL" id="CAHIKZ030002933">
    <property type="protein sequence ID" value="CAE1294012.1"/>
    <property type="molecule type" value="Genomic_DNA"/>
</dbReference>
<organism evidence="6 7">
    <name type="scientific">Acanthosepion pharaonis</name>
    <name type="common">Pharaoh cuttlefish</name>
    <name type="synonym">Sepia pharaonis</name>
    <dbReference type="NCBI Taxonomy" id="158019"/>
    <lineage>
        <taxon>Eukaryota</taxon>
        <taxon>Metazoa</taxon>
        <taxon>Spiralia</taxon>
        <taxon>Lophotrochozoa</taxon>
        <taxon>Mollusca</taxon>
        <taxon>Cephalopoda</taxon>
        <taxon>Coleoidea</taxon>
        <taxon>Decapodiformes</taxon>
        <taxon>Sepiida</taxon>
        <taxon>Sepiina</taxon>
        <taxon>Sepiidae</taxon>
        <taxon>Acanthosepion</taxon>
    </lineage>
</organism>
<dbReference type="SMART" id="SM00041">
    <property type="entry name" value="CT"/>
    <property type="match status" value="1"/>
</dbReference>
<dbReference type="PANTHER" id="PTHR22906">
    <property type="entry name" value="PROPERDIN"/>
    <property type="match status" value="1"/>
</dbReference>
<keyword evidence="7" id="KW-1185">Reference proteome</keyword>
<feature type="region of interest" description="Disordered" evidence="4">
    <location>
        <begin position="1"/>
        <end position="26"/>
    </location>
</feature>
<evidence type="ECO:0000313" key="7">
    <source>
        <dbReference type="Proteomes" id="UP000597762"/>
    </source>
</evidence>
<name>A0A812DD10_ACAPH</name>
<proteinExistence type="predicted"/>
<evidence type="ECO:0000259" key="5">
    <source>
        <dbReference type="PROSITE" id="PS01225"/>
    </source>
</evidence>
<evidence type="ECO:0000256" key="2">
    <source>
        <dbReference type="ARBA" id="ARBA00023157"/>
    </source>
</evidence>
<comment type="caution">
    <text evidence="6">The sequence shown here is derived from an EMBL/GenBank/DDBJ whole genome shotgun (WGS) entry which is preliminary data.</text>
</comment>
<dbReference type="PROSITE" id="PS50092">
    <property type="entry name" value="TSP1"/>
    <property type="match status" value="4"/>
</dbReference>
<dbReference type="PROSITE" id="PS01225">
    <property type="entry name" value="CTCK_2"/>
    <property type="match status" value="1"/>
</dbReference>
<dbReference type="InterPro" id="IPR000884">
    <property type="entry name" value="TSP1_rpt"/>
</dbReference>
<dbReference type="InterPro" id="IPR006207">
    <property type="entry name" value="Cys_knot_C"/>
</dbReference>
<dbReference type="InterPro" id="IPR036383">
    <property type="entry name" value="TSP1_rpt_sf"/>
</dbReference>
<gene>
    <name evidence="6" type="ORF">SPHA_50218</name>
</gene>
<evidence type="ECO:0000256" key="3">
    <source>
        <dbReference type="PROSITE-ProRule" id="PRU00039"/>
    </source>
</evidence>
<reference evidence="6" key="1">
    <citation type="submission" date="2021-01" db="EMBL/GenBank/DDBJ databases">
        <authorList>
            <person name="Li R."/>
            <person name="Bekaert M."/>
        </authorList>
    </citation>
    <scope>NUCLEOTIDE SEQUENCE</scope>
    <source>
        <strain evidence="6">Farmed</strain>
    </source>
</reference>
<dbReference type="PROSITE" id="PS01185">
    <property type="entry name" value="CTCK_1"/>
    <property type="match status" value="1"/>
</dbReference>
<feature type="domain" description="CTCK" evidence="5">
    <location>
        <begin position="432"/>
        <end position="532"/>
    </location>
</feature>
<evidence type="ECO:0000256" key="1">
    <source>
        <dbReference type="ARBA" id="ARBA00022737"/>
    </source>
</evidence>
<feature type="compositionally biased region" description="Basic and acidic residues" evidence="4">
    <location>
        <begin position="8"/>
        <end position="17"/>
    </location>
</feature>
<comment type="caution">
    <text evidence="3">Lacks conserved residue(s) required for the propagation of feature annotation.</text>
</comment>
<dbReference type="OrthoDB" id="6142741at2759"/>
<dbReference type="Proteomes" id="UP000597762">
    <property type="component" value="Unassembled WGS sequence"/>
</dbReference>
<keyword evidence="1" id="KW-0677">Repeat</keyword>